<dbReference type="HAMAP" id="MF_01925">
    <property type="entry name" value="P5C_reductase"/>
    <property type="match status" value="1"/>
</dbReference>
<organism evidence="6 7">
    <name type="scientific">Paenibacillus cremeus</name>
    <dbReference type="NCBI Taxonomy" id="2163881"/>
    <lineage>
        <taxon>Bacteria</taxon>
        <taxon>Bacillati</taxon>
        <taxon>Bacillota</taxon>
        <taxon>Bacilli</taxon>
        <taxon>Bacillales</taxon>
        <taxon>Paenibacillaceae</taxon>
        <taxon>Paenibacillus</taxon>
    </lineage>
</organism>
<dbReference type="EC" id="1.5.1.2" evidence="2"/>
<dbReference type="InterPro" id="IPR053790">
    <property type="entry name" value="P5CR-like_CS"/>
</dbReference>
<dbReference type="InterPro" id="IPR036291">
    <property type="entry name" value="NAD(P)-bd_dom_sf"/>
</dbReference>
<comment type="pathway">
    <text evidence="2">Amino-acid biosynthesis; L-proline biosynthesis; L-proline from L-glutamate 5-semialdehyde: step 1/1.</text>
</comment>
<comment type="function">
    <text evidence="2">Catalyzes the reduction of 1-pyrroline-5-carboxylate (PCA) to L-proline.</text>
</comment>
<feature type="domain" description="Pyrroline-5-carboxylate reductase dimerisation" evidence="5">
    <location>
        <begin position="159"/>
        <end position="262"/>
    </location>
</feature>
<dbReference type="InterPro" id="IPR008927">
    <property type="entry name" value="6-PGluconate_DH-like_C_sf"/>
</dbReference>
<feature type="binding site" evidence="3">
    <location>
        <begin position="6"/>
        <end position="11"/>
    </location>
    <ligand>
        <name>NADP(+)</name>
        <dbReference type="ChEBI" id="CHEBI:58349"/>
    </ligand>
</feature>
<comment type="catalytic activity">
    <reaction evidence="2">
        <text>L-proline + NAD(+) = (S)-1-pyrroline-5-carboxylate + NADH + 2 H(+)</text>
        <dbReference type="Rhea" id="RHEA:14105"/>
        <dbReference type="ChEBI" id="CHEBI:15378"/>
        <dbReference type="ChEBI" id="CHEBI:17388"/>
        <dbReference type="ChEBI" id="CHEBI:57540"/>
        <dbReference type="ChEBI" id="CHEBI:57945"/>
        <dbReference type="ChEBI" id="CHEBI:60039"/>
        <dbReference type="EC" id="1.5.1.2"/>
    </reaction>
</comment>
<dbReference type="PANTHER" id="PTHR11645">
    <property type="entry name" value="PYRROLINE-5-CARBOXYLATE REDUCTASE"/>
    <property type="match status" value="1"/>
</dbReference>
<evidence type="ECO:0000259" key="4">
    <source>
        <dbReference type="Pfam" id="PF03807"/>
    </source>
</evidence>
<protein>
    <recommendedName>
        <fullName evidence="2">Pyrroline-5-carboxylate reductase</fullName>
        <shortName evidence="2">P5C reductase</shortName>
        <shortName evidence="2">P5CR</shortName>
        <ecNumber evidence="2">1.5.1.2</ecNumber>
    </recommendedName>
    <alternativeName>
        <fullName evidence="2">PCA reductase</fullName>
    </alternativeName>
</protein>
<dbReference type="PROSITE" id="PS00521">
    <property type="entry name" value="P5CR"/>
    <property type="match status" value="1"/>
</dbReference>
<dbReference type="GO" id="GO:0055129">
    <property type="term" value="P:L-proline biosynthetic process"/>
    <property type="evidence" value="ECO:0007669"/>
    <property type="project" value="UniProtKB-UniRule"/>
</dbReference>
<dbReference type="InterPro" id="IPR029036">
    <property type="entry name" value="P5CR_dimer"/>
</dbReference>
<reference evidence="6 7" key="1">
    <citation type="submission" date="2019-07" db="EMBL/GenBank/DDBJ databases">
        <authorList>
            <person name="Kim J."/>
        </authorList>
    </citation>
    <scope>NUCLEOTIDE SEQUENCE [LARGE SCALE GENOMIC DNA]</scope>
    <source>
        <strain evidence="6 7">JC52</strain>
    </source>
</reference>
<dbReference type="Pfam" id="PF14748">
    <property type="entry name" value="P5CR_dimer"/>
    <property type="match status" value="1"/>
</dbReference>
<evidence type="ECO:0000256" key="2">
    <source>
        <dbReference type="HAMAP-Rule" id="MF_01925"/>
    </source>
</evidence>
<evidence type="ECO:0000313" key="6">
    <source>
        <dbReference type="EMBL" id="TVY09061.1"/>
    </source>
</evidence>
<dbReference type="InterPro" id="IPR000304">
    <property type="entry name" value="Pyrroline-COOH_reductase"/>
</dbReference>
<dbReference type="Gene3D" id="1.10.3730.10">
    <property type="entry name" value="ProC C-terminal domain-like"/>
    <property type="match status" value="1"/>
</dbReference>
<dbReference type="PANTHER" id="PTHR11645:SF51">
    <property type="entry name" value="COME OPERON PROTEIN 4"/>
    <property type="match status" value="1"/>
</dbReference>
<dbReference type="OrthoDB" id="9805754at2"/>
<dbReference type="SUPFAM" id="SSF51735">
    <property type="entry name" value="NAD(P)-binding Rossmann-fold domains"/>
    <property type="match status" value="1"/>
</dbReference>
<keyword evidence="2" id="KW-0963">Cytoplasm</keyword>
<evidence type="ECO:0000313" key="7">
    <source>
        <dbReference type="Proteomes" id="UP000317036"/>
    </source>
</evidence>
<evidence type="ECO:0000259" key="5">
    <source>
        <dbReference type="Pfam" id="PF14748"/>
    </source>
</evidence>
<dbReference type="GO" id="GO:0004735">
    <property type="term" value="F:pyrroline-5-carboxylate reductase activity"/>
    <property type="evidence" value="ECO:0007669"/>
    <property type="project" value="UniProtKB-UniRule"/>
</dbReference>
<gene>
    <name evidence="2" type="primary">proC</name>
    <name evidence="6" type="ORF">FPZ49_15215</name>
</gene>
<dbReference type="SUPFAM" id="SSF48179">
    <property type="entry name" value="6-phosphogluconate dehydrogenase C-terminal domain-like"/>
    <property type="match status" value="1"/>
</dbReference>
<evidence type="ECO:0000256" key="1">
    <source>
        <dbReference type="ARBA" id="ARBA00005525"/>
    </source>
</evidence>
<accession>A0A559KAA1</accession>
<feature type="binding site" evidence="3">
    <location>
        <position position="56"/>
    </location>
    <ligand>
        <name>NADPH</name>
        <dbReference type="ChEBI" id="CHEBI:57783"/>
    </ligand>
</feature>
<dbReference type="RefSeq" id="WP_144848101.1">
    <property type="nucleotide sequence ID" value="NZ_VNJI01000017.1"/>
</dbReference>
<dbReference type="Gene3D" id="3.40.50.720">
    <property type="entry name" value="NAD(P)-binding Rossmann-like Domain"/>
    <property type="match status" value="1"/>
</dbReference>
<comment type="similarity">
    <text evidence="1 2">Belongs to the pyrroline-5-carboxylate reductase family.</text>
</comment>
<dbReference type="Pfam" id="PF03807">
    <property type="entry name" value="F420_oxidored"/>
    <property type="match status" value="1"/>
</dbReference>
<dbReference type="EMBL" id="VNJI01000017">
    <property type="protein sequence ID" value="TVY09061.1"/>
    <property type="molecule type" value="Genomic_DNA"/>
</dbReference>
<dbReference type="AlphaFoldDB" id="A0A559KAA1"/>
<evidence type="ECO:0000256" key="3">
    <source>
        <dbReference type="PIRSR" id="PIRSR000193-1"/>
    </source>
</evidence>
<keyword evidence="2 3" id="KW-0521">NADP</keyword>
<dbReference type="PIRSF" id="PIRSF000193">
    <property type="entry name" value="Pyrrol-5-carb_rd"/>
    <property type="match status" value="1"/>
</dbReference>
<dbReference type="GO" id="GO:0005737">
    <property type="term" value="C:cytoplasm"/>
    <property type="evidence" value="ECO:0007669"/>
    <property type="project" value="UniProtKB-SubCell"/>
</dbReference>
<comment type="caution">
    <text evidence="6">The sequence shown here is derived from an EMBL/GenBank/DDBJ whole genome shotgun (WGS) entry which is preliminary data.</text>
</comment>
<dbReference type="NCBIfam" id="NF005814">
    <property type="entry name" value="PRK07680.1"/>
    <property type="match status" value="1"/>
</dbReference>
<dbReference type="InterPro" id="IPR028939">
    <property type="entry name" value="P5C_Rdtase_cat_N"/>
</dbReference>
<comment type="subcellular location">
    <subcellularLocation>
        <location evidence="2">Cytoplasm</location>
    </subcellularLocation>
</comment>
<dbReference type="Proteomes" id="UP000317036">
    <property type="component" value="Unassembled WGS sequence"/>
</dbReference>
<name>A0A559KAA1_9BACL</name>
<keyword evidence="7" id="KW-1185">Reference proteome</keyword>
<comment type="catalytic activity">
    <reaction evidence="2">
        <text>L-proline + NADP(+) = (S)-1-pyrroline-5-carboxylate + NADPH + 2 H(+)</text>
        <dbReference type="Rhea" id="RHEA:14109"/>
        <dbReference type="ChEBI" id="CHEBI:15378"/>
        <dbReference type="ChEBI" id="CHEBI:17388"/>
        <dbReference type="ChEBI" id="CHEBI:57783"/>
        <dbReference type="ChEBI" id="CHEBI:58349"/>
        <dbReference type="ChEBI" id="CHEBI:60039"/>
        <dbReference type="EC" id="1.5.1.2"/>
    </reaction>
</comment>
<dbReference type="UniPathway" id="UPA00098">
    <property type="reaction ID" value="UER00361"/>
</dbReference>
<feature type="domain" description="Pyrroline-5-carboxylate reductase catalytic N-terminal" evidence="4">
    <location>
        <begin position="2"/>
        <end position="97"/>
    </location>
</feature>
<keyword evidence="2" id="KW-0028">Amino-acid biosynthesis</keyword>
<proteinExistence type="inferred from homology"/>
<sequence length="277" mass="30053">MRVGFIGTGSMGSILIEAFIQSGALNPEQIVATNRTISKAERLAETYAGLQVARSNMEVASLSDLLFLCIKPSEFKAVLDDIANSVDSSKLIVSITSPVLIRHLEELLPCKIAKVIPSITNYVLSGATLCIYGDRFTPEDKELLENMLSHISAPIRVSEQYTRISSDLSSCGPAFLAYFVQKFVEAAVAETGISEEEATQLASEMTLGTGKLLTTGGFSPASLQKRVSVPGGITAEGLRIMEKELCGVFYDLIRTTHSKYEEEVEKVEARLFGTQVD</sequence>
<keyword evidence="2" id="KW-0641">Proline biosynthesis</keyword>
<keyword evidence="2" id="KW-0560">Oxidoreductase</keyword>